<accession>A0A8X6P0Q1</accession>
<comment type="caution">
    <text evidence="1">The sequence shown here is derived from an EMBL/GenBank/DDBJ whole genome shotgun (WGS) entry which is preliminary data.</text>
</comment>
<protein>
    <submittedName>
        <fullName evidence="1">Uncharacterized protein</fullName>
    </submittedName>
</protein>
<name>A0A8X6P0Q1_NEPPI</name>
<dbReference type="EMBL" id="BMAW01110294">
    <property type="protein sequence ID" value="GFT42481.1"/>
    <property type="molecule type" value="Genomic_DNA"/>
</dbReference>
<evidence type="ECO:0000313" key="2">
    <source>
        <dbReference type="Proteomes" id="UP000887013"/>
    </source>
</evidence>
<keyword evidence="2" id="KW-1185">Reference proteome</keyword>
<evidence type="ECO:0000313" key="1">
    <source>
        <dbReference type="EMBL" id="GFT42481.1"/>
    </source>
</evidence>
<reference evidence="1" key="1">
    <citation type="submission" date="2020-08" db="EMBL/GenBank/DDBJ databases">
        <title>Multicomponent nature underlies the extraordinary mechanical properties of spider dragline silk.</title>
        <authorList>
            <person name="Kono N."/>
            <person name="Nakamura H."/>
            <person name="Mori M."/>
            <person name="Yoshida Y."/>
            <person name="Ohtoshi R."/>
            <person name="Malay A.D."/>
            <person name="Moran D.A.P."/>
            <person name="Tomita M."/>
            <person name="Numata K."/>
            <person name="Arakawa K."/>
        </authorList>
    </citation>
    <scope>NUCLEOTIDE SEQUENCE</scope>
</reference>
<sequence>MRSSLEHYNLWRRSILQRHDIDPQNLDFTFSKDLIRFVLYEYCPDLRWEPTDIFSESDNNSFTPVVKLAVQTYFNAAKHNASSYVVHVFMNGKECYKAHQVLCINFRHILLRRPMSIESFLAYLYLVSTSTAYAYFNSSDTTSCSVYTIYKTIVRMRQLTMITDTFWTDFARECEASLITGTLTESPSIRYFVTPIIEDNRIETVYQSNTGNCYWIN</sequence>
<gene>
    <name evidence="1" type="ORF">NPIL_2721</name>
</gene>
<dbReference type="AlphaFoldDB" id="A0A8X6P0Q1"/>
<proteinExistence type="predicted"/>
<organism evidence="1 2">
    <name type="scientific">Nephila pilipes</name>
    <name type="common">Giant wood spider</name>
    <name type="synonym">Nephila maculata</name>
    <dbReference type="NCBI Taxonomy" id="299642"/>
    <lineage>
        <taxon>Eukaryota</taxon>
        <taxon>Metazoa</taxon>
        <taxon>Ecdysozoa</taxon>
        <taxon>Arthropoda</taxon>
        <taxon>Chelicerata</taxon>
        <taxon>Arachnida</taxon>
        <taxon>Araneae</taxon>
        <taxon>Araneomorphae</taxon>
        <taxon>Entelegynae</taxon>
        <taxon>Araneoidea</taxon>
        <taxon>Nephilidae</taxon>
        <taxon>Nephila</taxon>
    </lineage>
</organism>
<dbReference type="Proteomes" id="UP000887013">
    <property type="component" value="Unassembled WGS sequence"/>
</dbReference>